<evidence type="ECO:0000256" key="1">
    <source>
        <dbReference type="SAM" id="Phobius"/>
    </source>
</evidence>
<accession>A0AAW7HNI7</accession>
<evidence type="ECO:0000313" key="2">
    <source>
        <dbReference type="EMBL" id="MDM3955120.1"/>
    </source>
</evidence>
<dbReference type="RefSeq" id="WP_060489392.1">
    <property type="nucleotide sequence ID" value="NZ_CP128540.1"/>
</dbReference>
<keyword evidence="1" id="KW-1133">Transmembrane helix</keyword>
<feature type="transmembrane region" description="Helical" evidence="1">
    <location>
        <begin position="20"/>
        <end position="38"/>
    </location>
</feature>
<protein>
    <submittedName>
        <fullName evidence="2">Zinc ribbon domain-containing protein</fullName>
    </submittedName>
</protein>
<reference evidence="2" key="1">
    <citation type="submission" date="2023-06" db="EMBL/GenBank/DDBJ databases">
        <title>MBL-encoding genomic islands in Pseudomonas spp. in Poland.</title>
        <authorList>
            <person name="Urbanowicz P."/>
            <person name="Izdebski R."/>
            <person name="Biedrzycka M."/>
            <person name="Gniadkowski M."/>
        </authorList>
    </citation>
    <scope>NUCLEOTIDE SEQUENCE</scope>
    <source>
        <strain evidence="2">NMI5768_13</strain>
    </source>
</reference>
<evidence type="ECO:0000313" key="3">
    <source>
        <dbReference type="Proteomes" id="UP001165439"/>
    </source>
</evidence>
<proteinExistence type="predicted"/>
<organism evidence="2 3">
    <name type="scientific">Pseudomonas alloputida</name>
    <dbReference type="NCBI Taxonomy" id="1940621"/>
    <lineage>
        <taxon>Bacteria</taxon>
        <taxon>Pseudomonadati</taxon>
        <taxon>Pseudomonadota</taxon>
        <taxon>Gammaproteobacteria</taxon>
        <taxon>Pseudomonadales</taxon>
        <taxon>Pseudomonadaceae</taxon>
        <taxon>Pseudomonas</taxon>
    </lineage>
</organism>
<dbReference type="AlphaFoldDB" id="A0AAW7HNI7"/>
<dbReference type="GeneID" id="83679029"/>
<keyword evidence="1" id="KW-0812">Transmembrane</keyword>
<keyword evidence="1" id="KW-0472">Membrane</keyword>
<dbReference type="Proteomes" id="UP001165439">
    <property type="component" value="Unassembled WGS sequence"/>
</dbReference>
<name>A0AAW7HNI7_9PSED</name>
<feature type="transmembrane region" description="Helical" evidence="1">
    <location>
        <begin position="44"/>
        <end position="73"/>
    </location>
</feature>
<comment type="caution">
    <text evidence="2">The sequence shown here is derived from an EMBL/GenBank/DDBJ whole genome shotgun (WGS) entry which is preliminary data.</text>
</comment>
<dbReference type="EMBL" id="JAJSRF020000001">
    <property type="protein sequence ID" value="MDM3955120.1"/>
    <property type="molecule type" value="Genomic_DNA"/>
</dbReference>
<sequence length="218" mass="23400">MARTFRNPANGHVEEVSGEAAGLVILLGPIYLAFKGLWGHFFLWLLVVGGFSLATGGYGIVFALPIATIAYAATINKMIVNSYLRRGWQEVHVEADQTTGQAVVTISGQRDCPYCAELIKAQAKKCKHCGSEVEPLAQGDSNTVSKEQWFVTLPFASNKECREITDKVRSSGYEVPSETSKYIRVGPYTTEALASNALHSLAGDLGLQGGALESASAL</sequence>
<gene>
    <name evidence="2" type="ORF">LU674_022750</name>
</gene>